<accession>A0AC59Y723</accession>
<evidence type="ECO:0000313" key="2">
    <source>
        <dbReference type="Proteomes" id="UP001162501"/>
    </source>
</evidence>
<dbReference type="Proteomes" id="UP001162501">
    <property type="component" value="Chromosome 10"/>
</dbReference>
<proteinExistence type="predicted"/>
<reference evidence="1" key="1">
    <citation type="submission" date="2023-05" db="EMBL/GenBank/DDBJ databases">
        <authorList>
            <consortium name="ELIXIR-Norway"/>
        </authorList>
    </citation>
    <scope>NUCLEOTIDE SEQUENCE</scope>
</reference>
<gene>
    <name evidence="1" type="ORF">MRATA1EN22A_LOCUS2541</name>
</gene>
<reference evidence="1" key="2">
    <citation type="submission" date="2025-03" db="EMBL/GenBank/DDBJ databases">
        <authorList>
            <consortium name="ELIXIR-Norway"/>
            <consortium name="Elixir Norway"/>
        </authorList>
    </citation>
    <scope>NUCLEOTIDE SEQUENCE</scope>
</reference>
<evidence type="ECO:0000313" key="1">
    <source>
        <dbReference type="EMBL" id="CAM9439352.1"/>
    </source>
</evidence>
<protein>
    <submittedName>
        <fullName evidence="1">Uncharacterized protein</fullName>
    </submittedName>
</protein>
<sequence length="158" mass="16828">MRIKSGTFYRALGSSKPASPILLAGHTFREAFPNSCWPELINQKSAQHPAGTGVLDPCLLCVSCTTQGVKGDGEEPGLSGWCASVDVHTAADSARVHCTTGHAERVTHPVSRTLMGMEPLLSNAECDEEHRLGSLDSKPCAIPYQPGELGQETSSPWV</sequence>
<organism evidence="1 2">
    <name type="scientific">Rangifer tarandus platyrhynchus</name>
    <name type="common">Svalbard reindeer</name>
    <dbReference type="NCBI Taxonomy" id="3082113"/>
    <lineage>
        <taxon>Eukaryota</taxon>
        <taxon>Metazoa</taxon>
        <taxon>Chordata</taxon>
        <taxon>Craniata</taxon>
        <taxon>Vertebrata</taxon>
        <taxon>Euteleostomi</taxon>
        <taxon>Mammalia</taxon>
        <taxon>Eutheria</taxon>
        <taxon>Laurasiatheria</taxon>
        <taxon>Artiodactyla</taxon>
        <taxon>Ruminantia</taxon>
        <taxon>Pecora</taxon>
        <taxon>Cervidae</taxon>
        <taxon>Odocoileinae</taxon>
        <taxon>Rangifer</taxon>
    </lineage>
</organism>
<name>A0AC59Y723_RANTA</name>
<dbReference type="EMBL" id="OX596094">
    <property type="protein sequence ID" value="CAM9439352.1"/>
    <property type="molecule type" value="Genomic_DNA"/>
</dbReference>